<evidence type="ECO:0000256" key="6">
    <source>
        <dbReference type="ARBA" id="ARBA00023239"/>
    </source>
</evidence>
<evidence type="ECO:0000313" key="10">
    <source>
        <dbReference type="EMBL" id="MCP1727309.1"/>
    </source>
</evidence>
<feature type="region of interest" description="LT domain" evidence="8">
    <location>
        <begin position="255"/>
        <end position="468"/>
    </location>
</feature>
<name>A0ABT1G7M5_9GAMM</name>
<proteinExistence type="inferred from homology"/>
<comment type="function">
    <text evidence="8">Murein-degrading enzyme that degrades murein glycan strands and insoluble, high-molecular weight murein sacculi, with the concomitant formation of a 1,6-anhydromuramoyl product. Lytic transglycosylases (LTs) play an integral role in the metabolism of the peptidoglycan (PG) sacculus. Their lytic action creates space within the PG sacculus to allow for its expansion as well as for the insertion of various structures such as secretion systems and flagella.</text>
</comment>
<dbReference type="CDD" id="cd01009">
    <property type="entry name" value="PBP2_YfhD_N"/>
    <property type="match status" value="1"/>
</dbReference>
<evidence type="ECO:0000256" key="8">
    <source>
        <dbReference type="HAMAP-Rule" id="MF_02016"/>
    </source>
</evidence>
<feature type="domain" description="Solute-binding protein family 3/N-terminal" evidence="9">
    <location>
        <begin position="31"/>
        <end position="254"/>
    </location>
</feature>
<dbReference type="RefSeq" id="WP_253447021.1">
    <property type="nucleotide sequence ID" value="NZ_JALJYF010000001.1"/>
</dbReference>
<comment type="similarity">
    <text evidence="8">In the C-terminal section; belongs to the transglycosylase Slt family.</text>
</comment>
<keyword evidence="6 8" id="KW-0456">Lyase</keyword>
<dbReference type="SUPFAM" id="SSF53955">
    <property type="entry name" value="Lysozyme-like"/>
    <property type="match status" value="1"/>
</dbReference>
<comment type="subcellular location">
    <subcellularLocation>
        <location evidence="8">Cell outer membrane</location>
        <topology evidence="8">Peripheral membrane protein</topology>
    </subcellularLocation>
    <text evidence="8">Attached to the inner leaflet of the outer membrane.</text>
</comment>
<dbReference type="EC" id="4.2.2.n1" evidence="8"/>
<comment type="domain">
    <text evidence="8">The N-terminal domain does not have lytic activity and probably modulates enzymatic activity. The C-terminal domain is the catalytic active domain.</text>
</comment>
<comment type="caution">
    <text evidence="8">Lacks conserved residue(s) required for the propagation of feature annotation.</text>
</comment>
<dbReference type="Gene3D" id="3.40.190.10">
    <property type="entry name" value="Periplasmic binding protein-like II"/>
    <property type="match status" value="2"/>
</dbReference>
<dbReference type="SMART" id="SM00062">
    <property type="entry name" value="PBPb"/>
    <property type="match status" value="1"/>
</dbReference>
<reference evidence="10 11" key="1">
    <citation type="submission" date="2022-03" db="EMBL/GenBank/DDBJ databases">
        <title>Genomic Encyclopedia of Type Strains, Phase III (KMG-III): the genomes of soil and plant-associated and newly described type strains.</title>
        <authorList>
            <person name="Whitman W."/>
        </authorList>
    </citation>
    <scope>NUCLEOTIDE SEQUENCE [LARGE SCALE GENOMIC DNA]</scope>
    <source>
        <strain evidence="10 11">BSker1</strain>
    </source>
</reference>
<dbReference type="SUPFAM" id="SSF53850">
    <property type="entry name" value="Periplasmic binding protein-like II"/>
    <property type="match status" value="1"/>
</dbReference>
<dbReference type="NCBIfam" id="NF008112">
    <property type="entry name" value="PRK10859.1"/>
    <property type="match status" value="1"/>
</dbReference>
<dbReference type="PANTHER" id="PTHR35936:SF32">
    <property type="entry name" value="MEMBRANE-BOUND LYTIC MUREIN TRANSGLYCOSYLASE F"/>
    <property type="match status" value="1"/>
</dbReference>
<dbReference type="Proteomes" id="UP001523550">
    <property type="component" value="Unassembled WGS sequence"/>
</dbReference>
<dbReference type="HAMAP" id="MF_02016">
    <property type="entry name" value="MltF"/>
    <property type="match status" value="1"/>
</dbReference>
<dbReference type="InterPro" id="IPR008258">
    <property type="entry name" value="Transglycosylase_SLT_dom_1"/>
</dbReference>
<evidence type="ECO:0000313" key="11">
    <source>
        <dbReference type="Proteomes" id="UP001523550"/>
    </source>
</evidence>
<keyword evidence="4 8" id="KW-0472">Membrane</keyword>
<dbReference type="InterPro" id="IPR023346">
    <property type="entry name" value="Lysozyme-like_dom_sf"/>
</dbReference>
<evidence type="ECO:0000256" key="1">
    <source>
        <dbReference type="ARBA" id="ARBA00007734"/>
    </source>
</evidence>
<evidence type="ECO:0000256" key="4">
    <source>
        <dbReference type="ARBA" id="ARBA00023136"/>
    </source>
</evidence>
<sequence length="468" mass="53808">MRTLFTIGLALLLGTCSLPPSLLEQVQTRGELHVLTRNSPTTYYIGAEGPTGLEYDLAQRFADHLGVELRIETPEGLAALFDALEDDQAHLAAAGLSRTSDRESRVRFSRPYHEVTQQLVYRFGEEEPRDLSDLDGRLAVVAGSSHEATLKHLSEDYPGLDWESVEGVESEDLLIQVAERELRYTVADSVDLKINRRYHPELRSAFDLAEPDAIAWAFPPNQDRSLLNAANAFLERLEQRGTLAQVRDRHFGHTERFDYVGTRIFMRHINNRLPSYRHLFEEAAQRNELDWRLLAAIGYQESHWNPQAISPTGVRGIMMLTQRTASDLGVENRIDPEQSIMGGARYFRQVRERIPEHIQEPDRTWMALAAYNVGFYHVMDARILTERKGGNPDRWMDVREHLPLLSQRQYYTQTRYGYARGREPVIYVGNIRRYYDILEWMMPLEDDMESLVETRQGEEAQASDGAED</sequence>
<evidence type="ECO:0000256" key="3">
    <source>
        <dbReference type="ARBA" id="ARBA00022729"/>
    </source>
</evidence>
<dbReference type="InterPro" id="IPR000189">
    <property type="entry name" value="Transglyc_AS"/>
</dbReference>
<dbReference type="PANTHER" id="PTHR35936">
    <property type="entry name" value="MEMBRANE-BOUND LYTIC MUREIN TRANSGLYCOSYLASE F"/>
    <property type="match status" value="1"/>
</dbReference>
<comment type="similarity">
    <text evidence="1">Belongs to the transglycosylase Slt family.</text>
</comment>
<keyword evidence="7 8" id="KW-0961">Cell wall biogenesis/degradation</keyword>
<evidence type="ECO:0000259" key="9">
    <source>
        <dbReference type="SMART" id="SM00062"/>
    </source>
</evidence>
<dbReference type="CDD" id="cd13403">
    <property type="entry name" value="MLTF-like"/>
    <property type="match status" value="1"/>
</dbReference>
<evidence type="ECO:0000256" key="5">
    <source>
        <dbReference type="ARBA" id="ARBA00023237"/>
    </source>
</evidence>
<dbReference type="Gene3D" id="1.10.530.10">
    <property type="match status" value="1"/>
</dbReference>
<accession>A0ABT1G7M5</accession>
<comment type="similarity">
    <text evidence="2">Belongs to the bacterial solute-binding protein 3 family.</text>
</comment>
<dbReference type="Pfam" id="PF01464">
    <property type="entry name" value="SLT"/>
    <property type="match status" value="1"/>
</dbReference>
<evidence type="ECO:0000256" key="2">
    <source>
        <dbReference type="ARBA" id="ARBA00010333"/>
    </source>
</evidence>
<dbReference type="Pfam" id="PF00497">
    <property type="entry name" value="SBP_bac_3"/>
    <property type="match status" value="1"/>
</dbReference>
<evidence type="ECO:0000256" key="7">
    <source>
        <dbReference type="ARBA" id="ARBA00023316"/>
    </source>
</evidence>
<comment type="caution">
    <text evidence="10">The sequence shown here is derived from an EMBL/GenBank/DDBJ whole genome shotgun (WGS) entry which is preliminary data.</text>
</comment>
<comment type="catalytic activity">
    <reaction evidence="8">
        <text>Exolytic cleavage of the (1-&gt;4)-beta-glycosidic linkage between N-acetylmuramic acid (MurNAc) and N-acetylglucosamine (GlcNAc) residues in peptidoglycan, from either the reducing or the non-reducing ends of the peptidoglycan chains, with concomitant formation of a 1,6-anhydrobond in the MurNAc residue.</text>
        <dbReference type="EC" id="4.2.2.n1"/>
    </reaction>
</comment>
<gene>
    <name evidence="8" type="primary">mltF</name>
    <name evidence="10" type="ORF">J2T60_001274</name>
</gene>
<dbReference type="PROSITE" id="PS00922">
    <property type="entry name" value="TRANSGLYCOSYLASE"/>
    <property type="match status" value="1"/>
</dbReference>
<keyword evidence="11" id="KW-1185">Reference proteome</keyword>
<feature type="active site" evidence="8">
    <location>
        <position position="301"/>
    </location>
</feature>
<protein>
    <recommendedName>
        <fullName evidence="8">Membrane-bound lytic murein transglycosylase F</fullName>
        <ecNumber evidence="8">4.2.2.n1</ecNumber>
    </recommendedName>
    <alternativeName>
        <fullName evidence="8">Murein lyase F</fullName>
    </alternativeName>
</protein>
<dbReference type="InterPro" id="IPR023703">
    <property type="entry name" value="MltF"/>
</dbReference>
<dbReference type="InterPro" id="IPR001638">
    <property type="entry name" value="Solute-binding_3/MltF_N"/>
</dbReference>
<comment type="similarity">
    <text evidence="8">In the N-terminal section; belongs to the bacterial solute-binding protein 3 family.</text>
</comment>
<keyword evidence="5 8" id="KW-0998">Cell outer membrane</keyword>
<dbReference type="EMBL" id="JALJYF010000001">
    <property type="protein sequence ID" value="MCP1727309.1"/>
    <property type="molecule type" value="Genomic_DNA"/>
</dbReference>
<keyword evidence="3 8" id="KW-0732">Signal</keyword>
<organism evidence="10 11">
    <name type="scientific">Natronospira proteinivora</name>
    <dbReference type="NCBI Taxonomy" id="1807133"/>
    <lineage>
        <taxon>Bacteria</taxon>
        <taxon>Pseudomonadati</taxon>
        <taxon>Pseudomonadota</taxon>
        <taxon>Gammaproteobacteria</taxon>
        <taxon>Natronospirales</taxon>
        <taxon>Natronospiraceae</taxon>
        <taxon>Natronospira</taxon>
    </lineage>
</organism>